<evidence type="ECO:0000313" key="2">
    <source>
        <dbReference type="Proteomes" id="UP000324800"/>
    </source>
</evidence>
<proteinExistence type="predicted"/>
<evidence type="ECO:0000313" key="1">
    <source>
        <dbReference type="EMBL" id="KAA6398476.1"/>
    </source>
</evidence>
<accession>A0A5J4WV85</accession>
<sequence length="79" mass="8565">MTEVLTTSNARVWGCLGCVFGVQGCQRWYVGDKCCCVLCCLTEGIGGIGQIIDMCCLISGRVNEVNNIRQAAHKSSNNY</sequence>
<dbReference type="Proteomes" id="UP000324800">
    <property type="component" value="Unassembled WGS sequence"/>
</dbReference>
<reference evidence="1 2" key="1">
    <citation type="submission" date="2019-03" db="EMBL/GenBank/DDBJ databases">
        <title>Single cell metagenomics reveals metabolic interactions within the superorganism composed of flagellate Streblomastix strix and complex community of Bacteroidetes bacteria on its surface.</title>
        <authorList>
            <person name="Treitli S.C."/>
            <person name="Kolisko M."/>
            <person name="Husnik F."/>
            <person name="Keeling P."/>
            <person name="Hampl V."/>
        </authorList>
    </citation>
    <scope>NUCLEOTIDE SEQUENCE [LARGE SCALE GENOMIC DNA]</scope>
    <source>
        <strain evidence="1">ST1C</strain>
    </source>
</reference>
<dbReference type="AlphaFoldDB" id="A0A5J4WV85"/>
<evidence type="ECO:0008006" key="3">
    <source>
        <dbReference type="Google" id="ProtNLM"/>
    </source>
</evidence>
<organism evidence="1 2">
    <name type="scientific">Streblomastix strix</name>
    <dbReference type="NCBI Taxonomy" id="222440"/>
    <lineage>
        <taxon>Eukaryota</taxon>
        <taxon>Metamonada</taxon>
        <taxon>Preaxostyla</taxon>
        <taxon>Oxymonadida</taxon>
        <taxon>Streblomastigidae</taxon>
        <taxon>Streblomastix</taxon>
    </lineage>
</organism>
<dbReference type="EMBL" id="SNRW01000948">
    <property type="protein sequence ID" value="KAA6398476.1"/>
    <property type="molecule type" value="Genomic_DNA"/>
</dbReference>
<protein>
    <recommendedName>
        <fullName evidence="3">TM2 domain-containing protein</fullName>
    </recommendedName>
</protein>
<name>A0A5J4WV85_9EUKA</name>
<gene>
    <name evidence="1" type="ORF">EZS28_006001</name>
</gene>
<comment type="caution">
    <text evidence="1">The sequence shown here is derived from an EMBL/GenBank/DDBJ whole genome shotgun (WGS) entry which is preliminary data.</text>
</comment>